<dbReference type="AlphaFoldDB" id="A0A816TN47"/>
<proteinExistence type="predicted"/>
<protein>
    <submittedName>
        <fullName evidence="1">(rape) hypothetical protein</fullName>
    </submittedName>
</protein>
<gene>
    <name evidence="1" type="ORF">DARMORV10_A05P24390.1</name>
</gene>
<name>A0A816TN47_BRANA</name>
<evidence type="ECO:0000313" key="1">
    <source>
        <dbReference type="EMBL" id="CAF2098832.1"/>
    </source>
</evidence>
<accession>A0A816TN47</accession>
<dbReference type="Proteomes" id="UP001295469">
    <property type="component" value="Chromosome A05"/>
</dbReference>
<organism evidence="1">
    <name type="scientific">Brassica napus</name>
    <name type="common">Rape</name>
    <dbReference type="NCBI Taxonomy" id="3708"/>
    <lineage>
        <taxon>Eukaryota</taxon>
        <taxon>Viridiplantae</taxon>
        <taxon>Streptophyta</taxon>
        <taxon>Embryophyta</taxon>
        <taxon>Tracheophyta</taxon>
        <taxon>Spermatophyta</taxon>
        <taxon>Magnoliopsida</taxon>
        <taxon>eudicotyledons</taxon>
        <taxon>Gunneridae</taxon>
        <taxon>Pentapetalae</taxon>
        <taxon>rosids</taxon>
        <taxon>malvids</taxon>
        <taxon>Brassicales</taxon>
        <taxon>Brassicaceae</taxon>
        <taxon>Brassiceae</taxon>
        <taxon>Brassica</taxon>
    </lineage>
</organism>
<reference evidence="1" key="1">
    <citation type="submission" date="2021-01" db="EMBL/GenBank/DDBJ databases">
        <authorList>
            <consortium name="Genoscope - CEA"/>
            <person name="William W."/>
        </authorList>
    </citation>
    <scope>NUCLEOTIDE SEQUENCE</scope>
</reference>
<sequence>MEVRSETTQARSDKLPPPKLRLQVCIQSSRCRRSISRPTHCPRT</sequence>
<dbReference type="EMBL" id="HG994359">
    <property type="protein sequence ID" value="CAF2098832.1"/>
    <property type="molecule type" value="Genomic_DNA"/>
</dbReference>